<name>A0A439D4P1_9PEZI</name>
<reference evidence="2 3" key="1">
    <citation type="submission" date="2018-12" db="EMBL/GenBank/DDBJ databases">
        <title>Draft genome sequence of Xylaria grammica IHI A82.</title>
        <authorList>
            <person name="Buettner E."/>
            <person name="Kellner H."/>
        </authorList>
    </citation>
    <scope>NUCLEOTIDE SEQUENCE [LARGE SCALE GENOMIC DNA]</scope>
    <source>
        <strain evidence="2 3">IHI A82</strain>
    </source>
</reference>
<feature type="compositionally biased region" description="Low complexity" evidence="1">
    <location>
        <begin position="285"/>
        <end position="322"/>
    </location>
</feature>
<dbReference type="Proteomes" id="UP000286045">
    <property type="component" value="Unassembled WGS sequence"/>
</dbReference>
<feature type="region of interest" description="Disordered" evidence="1">
    <location>
        <begin position="144"/>
        <end position="172"/>
    </location>
</feature>
<comment type="caution">
    <text evidence="2">The sequence shown here is derived from an EMBL/GenBank/DDBJ whole genome shotgun (WGS) entry which is preliminary data.</text>
</comment>
<organism evidence="2 3">
    <name type="scientific">Xylaria grammica</name>
    <dbReference type="NCBI Taxonomy" id="363999"/>
    <lineage>
        <taxon>Eukaryota</taxon>
        <taxon>Fungi</taxon>
        <taxon>Dikarya</taxon>
        <taxon>Ascomycota</taxon>
        <taxon>Pezizomycotina</taxon>
        <taxon>Sordariomycetes</taxon>
        <taxon>Xylariomycetidae</taxon>
        <taxon>Xylariales</taxon>
        <taxon>Xylariaceae</taxon>
        <taxon>Xylaria</taxon>
    </lineage>
</organism>
<accession>A0A439D4P1</accession>
<feature type="compositionally biased region" description="Polar residues" evidence="1">
    <location>
        <begin position="232"/>
        <end position="265"/>
    </location>
</feature>
<dbReference type="EMBL" id="RYZI01000158">
    <property type="protein sequence ID" value="RWA09353.1"/>
    <property type="molecule type" value="Genomic_DNA"/>
</dbReference>
<dbReference type="AlphaFoldDB" id="A0A439D4P1"/>
<evidence type="ECO:0000313" key="2">
    <source>
        <dbReference type="EMBL" id="RWA09353.1"/>
    </source>
</evidence>
<evidence type="ECO:0000313" key="3">
    <source>
        <dbReference type="Proteomes" id="UP000286045"/>
    </source>
</evidence>
<proteinExistence type="predicted"/>
<keyword evidence="3" id="KW-1185">Reference proteome</keyword>
<dbReference type="STRING" id="363999.A0A439D4P1"/>
<gene>
    <name evidence="2" type="ORF">EKO27_g5769</name>
</gene>
<feature type="region of interest" description="Disordered" evidence="1">
    <location>
        <begin position="95"/>
        <end position="121"/>
    </location>
</feature>
<feature type="region of interest" description="Disordered" evidence="1">
    <location>
        <begin position="213"/>
        <end position="343"/>
    </location>
</feature>
<protein>
    <submittedName>
        <fullName evidence="2">Uncharacterized protein</fullName>
    </submittedName>
</protein>
<evidence type="ECO:0000256" key="1">
    <source>
        <dbReference type="SAM" id="MobiDB-lite"/>
    </source>
</evidence>
<sequence length="395" mass="42985">MSALPPSASESDIDVSQVLLPDRMTNNKETWDWVRRKSARQDEQIQTLAEHMDVLVNTAATREELSATKRSVDNVSETLLKVSEMVDLMYNKMQKDKEPETPHTPPVNYPAFTQPRPSPRYVPVPGLRDLSGRSRNDWYEAAGSLAEDSPPIPTHTKPPSVTRTFGEPITRPFAPTAQPFVPAAFAPMGLDQAPVKPAPVFGQPSLRIAQPTVRFGDPEQPTTGFGAPQSAAPINTTEMNTDGPSTYPTTYQWSSGAKQQAQQKRNASGAPDPGGDPDDDGSNNGGNNNNNRPNVPNVPNRDNRQGTPGASSAISGSSTVGSHRLKKEDISTFNPNHYDPDDAGMVSEKDKIIFTDIYCFVERIESLMEDEETAESNGQQILSMLPTMIAGQALS</sequence>